<dbReference type="SUPFAM" id="SSF56672">
    <property type="entry name" value="DNA/RNA polymerases"/>
    <property type="match status" value="1"/>
</dbReference>
<evidence type="ECO:0000313" key="2">
    <source>
        <dbReference type="Proteomes" id="UP001234989"/>
    </source>
</evidence>
<dbReference type="InterPro" id="IPR043502">
    <property type="entry name" value="DNA/RNA_pol_sf"/>
</dbReference>
<gene>
    <name evidence="1" type="ORF">MTR67_050501</name>
</gene>
<organism evidence="1 2">
    <name type="scientific">Solanum verrucosum</name>
    <dbReference type="NCBI Taxonomy" id="315347"/>
    <lineage>
        <taxon>Eukaryota</taxon>
        <taxon>Viridiplantae</taxon>
        <taxon>Streptophyta</taxon>
        <taxon>Embryophyta</taxon>
        <taxon>Tracheophyta</taxon>
        <taxon>Spermatophyta</taxon>
        <taxon>Magnoliopsida</taxon>
        <taxon>eudicotyledons</taxon>
        <taxon>Gunneridae</taxon>
        <taxon>Pentapetalae</taxon>
        <taxon>asterids</taxon>
        <taxon>lamiids</taxon>
        <taxon>Solanales</taxon>
        <taxon>Solanaceae</taxon>
        <taxon>Solanoideae</taxon>
        <taxon>Solaneae</taxon>
        <taxon>Solanum</taxon>
    </lineage>
</organism>
<dbReference type="PANTHER" id="PTHR11439">
    <property type="entry name" value="GAG-POL-RELATED RETROTRANSPOSON"/>
    <property type="match status" value="1"/>
</dbReference>
<dbReference type="CDD" id="cd09272">
    <property type="entry name" value="RNase_HI_RT_Ty1"/>
    <property type="match status" value="1"/>
</dbReference>
<evidence type="ECO:0000313" key="1">
    <source>
        <dbReference type="EMBL" id="WMV57116.1"/>
    </source>
</evidence>
<reference evidence="1" key="1">
    <citation type="submission" date="2023-08" db="EMBL/GenBank/DDBJ databases">
        <title>A de novo genome assembly of Solanum verrucosum Schlechtendal, a Mexican diploid species geographically isolated from the other diploid A-genome species in potato relatives.</title>
        <authorList>
            <person name="Hosaka K."/>
        </authorList>
    </citation>
    <scope>NUCLEOTIDE SEQUENCE</scope>
    <source>
        <tissue evidence="1">Young leaves</tissue>
    </source>
</reference>
<sequence length="223" mass="24871">MLHLVGYDILDRTNIADAKPVRTPIACASCPGSKDGSPLEDPTQYRNVVGSLQYLMFTRPNVAFIVNKLSQFASCSTATHSTMAKTFSWSSKKLQVVARSSTEAEYRAIASTTVELCWVCNLLKELSVTPAKTPVIYCDNLSATYVCANPVFHSRMKHIEFDYHFVRKLVQQCILWVSHVSSKDQLVDMLTKSLPSGSFELLCSKIGFSDRPTILRGHIRDIS</sequence>
<dbReference type="AlphaFoldDB" id="A0AAF0V5I2"/>
<keyword evidence="2" id="KW-1185">Reference proteome</keyword>
<accession>A0AAF0V5I2</accession>
<proteinExistence type="predicted"/>
<dbReference type="Proteomes" id="UP001234989">
    <property type="component" value="Chromosome 12"/>
</dbReference>
<dbReference type="PANTHER" id="PTHR11439:SF455">
    <property type="entry name" value="RLK (RECEPTOR-LIKE PROTEIN KINASE) 8, PUTATIVE-RELATED"/>
    <property type="match status" value="1"/>
</dbReference>
<name>A0AAF0V5I2_SOLVR</name>
<protein>
    <submittedName>
        <fullName evidence="1">Uncharacterized protein</fullName>
    </submittedName>
</protein>
<dbReference type="EMBL" id="CP133623">
    <property type="protein sequence ID" value="WMV57116.1"/>
    <property type="molecule type" value="Genomic_DNA"/>
</dbReference>